<evidence type="ECO:0000313" key="1">
    <source>
        <dbReference type="EMBL" id="KAI4557810.1"/>
    </source>
</evidence>
<gene>
    <name evidence="1" type="ORF">MJG53_018563</name>
</gene>
<comment type="caution">
    <text evidence="1">The sequence shown here is derived from an EMBL/GenBank/DDBJ whole genome shotgun (WGS) entry which is preliminary data.</text>
</comment>
<accession>A0ACB9U438</accession>
<reference evidence="1" key="1">
    <citation type="submission" date="2022-03" db="EMBL/GenBank/DDBJ databases">
        <title>Genomic analyses of argali, domestic sheep and their hybrids provide insights into chromosomal evolution, heterosis and genetic basis of agronomic traits.</title>
        <authorList>
            <person name="Li M."/>
        </authorList>
    </citation>
    <scope>NUCLEOTIDE SEQUENCE</scope>
    <source>
        <strain evidence="1">F1 hybrid</strain>
    </source>
</reference>
<organism evidence="1 2">
    <name type="scientific">Ovis ammon polii x Ovis aries</name>
    <dbReference type="NCBI Taxonomy" id="2918886"/>
    <lineage>
        <taxon>Eukaryota</taxon>
        <taxon>Metazoa</taxon>
        <taxon>Chordata</taxon>
        <taxon>Craniata</taxon>
        <taxon>Vertebrata</taxon>
        <taxon>Euteleostomi</taxon>
        <taxon>Mammalia</taxon>
        <taxon>Eutheria</taxon>
        <taxon>Laurasiatheria</taxon>
        <taxon>Artiodactyla</taxon>
        <taxon>Ruminantia</taxon>
        <taxon>Pecora</taxon>
        <taxon>Bovidae</taxon>
        <taxon>Caprinae</taxon>
        <taxon>Ovis</taxon>
    </lineage>
</organism>
<name>A0ACB9U438_9CETA</name>
<proteinExistence type="predicted"/>
<dbReference type="Proteomes" id="UP001057279">
    <property type="component" value="Linkage Group LG24"/>
</dbReference>
<dbReference type="EMBL" id="CM043049">
    <property type="protein sequence ID" value="KAI4557810.1"/>
    <property type="molecule type" value="Genomic_DNA"/>
</dbReference>
<evidence type="ECO:0000313" key="2">
    <source>
        <dbReference type="Proteomes" id="UP001057279"/>
    </source>
</evidence>
<sequence>MSLESLFQHIVFSEHQAEESRRLMREVRSEINRCREKIKKAAEQLNEEKIQLESKVQQFSEKAFLLQLLKTHENALERQCNEITSQRNMLLQTFEATKRRATEEEEKFIKEITDFNNEYELTKKRELSIKENVEIQISDLENQANILKMEMKSMEHDSDLLNELQRQKSELIQELFTLQRKLKGFEDKKNGAICTTKYLEAEKIKINEKPQNDAECLRLKKELELYKEDDMQSVYDALQAEIEFLELVLLKVEDVNCINLDWINGSLQYIPAVNNLRVVGAEVAYFIDVLVKKFGYSASKVHLIGHSLGAHLAGEAGSRTPGLGRITGLDPAGPYFHDTPNEVRLDPSDANFVDVIHTNAVRLFFELGAGTINACGHLDFYPNGGKHMPGCEDLITPLFKFDLNIYKEGWRHKLSVKLDGNSVTQGSVFLRVGGMTGKTGEFEFVSGTLKPGMTYTDLIDADINVGNITSIEFIWKEYSFEHSQSKLGAEMVIDISGKYGYKSAFCSQNIVGPNIAQILKPC</sequence>
<protein>
    <submittedName>
        <fullName evidence="1">Uncharacterized protein</fullName>
    </submittedName>
</protein>
<keyword evidence="2" id="KW-1185">Reference proteome</keyword>